<dbReference type="GO" id="GO:0003700">
    <property type="term" value="F:DNA-binding transcription factor activity"/>
    <property type="evidence" value="ECO:0007669"/>
    <property type="project" value="InterPro"/>
</dbReference>
<reference evidence="5 6" key="1">
    <citation type="submission" date="2018-04" db="EMBL/GenBank/DDBJ databases">
        <title>Genomic Encyclopedia of Archaeal and Bacterial Type Strains, Phase II (KMG-II): from individual species to whole genera.</title>
        <authorList>
            <person name="Goeker M."/>
        </authorList>
    </citation>
    <scope>NUCLEOTIDE SEQUENCE [LARGE SCALE GENOMIC DNA]</scope>
    <source>
        <strain evidence="5 6">DSM 21823</strain>
    </source>
</reference>
<dbReference type="GO" id="GO:0043565">
    <property type="term" value="F:sequence-specific DNA binding"/>
    <property type="evidence" value="ECO:0007669"/>
    <property type="project" value="InterPro"/>
</dbReference>
<dbReference type="InterPro" id="IPR009057">
    <property type="entry name" value="Homeodomain-like_sf"/>
</dbReference>
<accession>A0A2T6AYN8</accession>
<dbReference type="Gene3D" id="1.10.10.60">
    <property type="entry name" value="Homeodomain-like"/>
    <property type="match status" value="1"/>
</dbReference>
<dbReference type="PROSITE" id="PS01124">
    <property type="entry name" value="HTH_ARAC_FAMILY_2"/>
    <property type="match status" value="1"/>
</dbReference>
<evidence type="ECO:0000313" key="6">
    <source>
        <dbReference type="Proteomes" id="UP000244224"/>
    </source>
</evidence>
<dbReference type="PANTHER" id="PTHR46796:SF6">
    <property type="entry name" value="ARAC SUBFAMILY"/>
    <property type="match status" value="1"/>
</dbReference>
<gene>
    <name evidence="5" type="ORF">C8N34_10834</name>
</gene>
<keyword evidence="3" id="KW-0804">Transcription</keyword>
<keyword evidence="2" id="KW-0238">DNA-binding</keyword>
<keyword evidence="1" id="KW-0805">Transcription regulation</keyword>
<sequence length="282" mass="30597">MTTLAASVFQRLSRSNARLLAARDLGAGFGLAAWENAQDRVRYEETRHHVLSLYTEDGTKSRRVDRQAAAGHPGALSLMPQGASSEWQIDGHFRFVHLYIPDAELRAFAAETLDRPPAAVALPEVTFADDPVLAGLLGQLARAEGVLASRGIQVELLHHLLTAPGWGQAASAPRRGGLAAATLRRLRARIEEELDQPLRLADLAATAGLSEFHFQRAFRASTGLSPRAWVERRRMVRAEALIAEGQPLAEVAAACGFAHHAHLTRAFRKAHGVAPSVWRAGL</sequence>
<organism evidence="5 6">
    <name type="scientific">Gemmobacter caeni</name>
    <dbReference type="NCBI Taxonomy" id="589035"/>
    <lineage>
        <taxon>Bacteria</taxon>
        <taxon>Pseudomonadati</taxon>
        <taxon>Pseudomonadota</taxon>
        <taxon>Alphaproteobacteria</taxon>
        <taxon>Rhodobacterales</taxon>
        <taxon>Paracoccaceae</taxon>
        <taxon>Gemmobacter</taxon>
    </lineage>
</organism>
<evidence type="ECO:0000313" key="5">
    <source>
        <dbReference type="EMBL" id="PTX48928.1"/>
    </source>
</evidence>
<dbReference type="SMART" id="SM00342">
    <property type="entry name" value="HTH_ARAC"/>
    <property type="match status" value="1"/>
</dbReference>
<dbReference type="InterPro" id="IPR050204">
    <property type="entry name" value="AraC_XylS_family_regulators"/>
</dbReference>
<dbReference type="Proteomes" id="UP000244224">
    <property type="component" value="Unassembled WGS sequence"/>
</dbReference>
<feature type="domain" description="HTH araC/xylS-type" evidence="4">
    <location>
        <begin position="184"/>
        <end position="281"/>
    </location>
</feature>
<proteinExistence type="predicted"/>
<dbReference type="OrthoDB" id="9793400at2"/>
<dbReference type="SUPFAM" id="SSF46689">
    <property type="entry name" value="Homeodomain-like"/>
    <property type="match status" value="2"/>
</dbReference>
<dbReference type="AlphaFoldDB" id="A0A2T6AYN8"/>
<dbReference type="EMBL" id="QBKP01000008">
    <property type="protein sequence ID" value="PTX48928.1"/>
    <property type="molecule type" value="Genomic_DNA"/>
</dbReference>
<keyword evidence="6" id="KW-1185">Reference proteome</keyword>
<dbReference type="Pfam" id="PF12833">
    <property type="entry name" value="HTH_18"/>
    <property type="match status" value="1"/>
</dbReference>
<evidence type="ECO:0000256" key="3">
    <source>
        <dbReference type="ARBA" id="ARBA00023163"/>
    </source>
</evidence>
<dbReference type="RefSeq" id="WP_108129246.1">
    <property type="nucleotide sequence ID" value="NZ_QBKP01000008.1"/>
</dbReference>
<evidence type="ECO:0000256" key="1">
    <source>
        <dbReference type="ARBA" id="ARBA00023015"/>
    </source>
</evidence>
<dbReference type="PROSITE" id="PS00041">
    <property type="entry name" value="HTH_ARAC_FAMILY_1"/>
    <property type="match status" value="1"/>
</dbReference>
<protein>
    <submittedName>
        <fullName evidence="5">AraC family transcriptional regulator</fullName>
    </submittedName>
</protein>
<name>A0A2T6AYN8_9RHOB</name>
<evidence type="ECO:0000259" key="4">
    <source>
        <dbReference type="PROSITE" id="PS01124"/>
    </source>
</evidence>
<dbReference type="InterPro" id="IPR018060">
    <property type="entry name" value="HTH_AraC"/>
</dbReference>
<dbReference type="InterPro" id="IPR018062">
    <property type="entry name" value="HTH_AraC-typ_CS"/>
</dbReference>
<dbReference type="PANTHER" id="PTHR46796">
    <property type="entry name" value="HTH-TYPE TRANSCRIPTIONAL ACTIVATOR RHAS-RELATED"/>
    <property type="match status" value="1"/>
</dbReference>
<comment type="caution">
    <text evidence="5">The sequence shown here is derived from an EMBL/GenBank/DDBJ whole genome shotgun (WGS) entry which is preliminary data.</text>
</comment>
<evidence type="ECO:0000256" key="2">
    <source>
        <dbReference type="ARBA" id="ARBA00023125"/>
    </source>
</evidence>